<evidence type="ECO:0000256" key="7">
    <source>
        <dbReference type="ARBA" id="ARBA00023136"/>
    </source>
</evidence>
<sequence length="129" mass="13921">MNPIAMMQLALGVFNGCMLIFPAAYSAESGSLLKVVVTAPAVSTQLLLFCLGAHSVREQGEQVSLAAYSCGWPELVTRCRKALLLVMARAQKPLRLTAGGVYTIQRATFLSLLNAGYSYYAVLQNFTGR</sequence>
<dbReference type="PANTHER" id="PTHR21137:SF35">
    <property type="entry name" value="ODORANT RECEPTOR 19A-RELATED"/>
    <property type="match status" value="1"/>
</dbReference>
<dbReference type="EMBL" id="MH196315">
    <property type="protein sequence ID" value="QAB43922.1"/>
    <property type="molecule type" value="mRNA"/>
</dbReference>
<keyword evidence="4" id="KW-0812">Transmembrane</keyword>
<keyword evidence="9" id="KW-0807">Transducer</keyword>
<dbReference type="GO" id="GO:0005886">
    <property type="term" value="C:plasma membrane"/>
    <property type="evidence" value="ECO:0007669"/>
    <property type="project" value="UniProtKB-SubCell"/>
</dbReference>
<evidence type="ECO:0000313" key="11">
    <source>
        <dbReference type="EMBL" id="QAB43922.1"/>
    </source>
</evidence>
<accession>A0A410HX38</accession>
<dbReference type="InterPro" id="IPR004117">
    <property type="entry name" value="7tm6_olfct_rcpt"/>
</dbReference>
<evidence type="ECO:0000256" key="9">
    <source>
        <dbReference type="ARBA" id="ARBA00023224"/>
    </source>
</evidence>
<keyword evidence="5" id="KW-0552">Olfaction</keyword>
<name>A0A410HX38_9ORTH</name>
<keyword evidence="7" id="KW-0472">Membrane</keyword>
<feature type="chain" id="PRO_5019230624" evidence="10">
    <location>
        <begin position="27"/>
        <end position="129"/>
    </location>
</feature>
<feature type="signal peptide" evidence="10">
    <location>
        <begin position="1"/>
        <end position="26"/>
    </location>
</feature>
<evidence type="ECO:0000256" key="4">
    <source>
        <dbReference type="ARBA" id="ARBA00022692"/>
    </source>
</evidence>
<evidence type="ECO:0000256" key="2">
    <source>
        <dbReference type="ARBA" id="ARBA00022475"/>
    </source>
</evidence>
<evidence type="ECO:0000256" key="3">
    <source>
        <dbReference type="ARBA" id="ARBA00022606"/>
    </source>
</evidence>
<evidence type="ECO:0000256" key="8">
    <source>
        <dbReference type="ARBA" id="ARBA00023170"/>
    </source>
</evidence>
<keyword evidence="3" id="KW-0716">Sensory transduction</keyword>
<keyword evidence="2" id="KW-1003">Cell membrane</keyword>
<proteinExistence type="evidence at transcript level"/>
<dbReference type="PANTHER" id="PTHR21137">
    <property type="entry name" value="ODORANT RECEPTOR"/>
    <property type="match status" value="1"/>
</dbReference>
<protein>
    <submittedName>
        <fullName evidence="11">Olfactory receptor OR43</fullName>
    </submittedName>
</protein>
<dbReference type="GO" id="GO:0004984">
    <property type="term" value="F:olfactory receptor activity"/>
    <property type="evidence" value="ECO:0007669"/>
    <property type="project" value="InterPro"/>
</dbReference>
<evidence type="ECO:0000256" key="1">
    <source>
        <dbReference type="ARBA" id="ARBA00004651"/>
    </source>
</evidence>
<dbReference type="AlphaFoldDB" id="A0A410HX38"/>
<reference evidence="11" key="1">
    <citation type="submission" date="2018-04" db="EMBL/GenBank/DDBJ databases">
        <title>Identification and expression profiles of candidate chemosensory membrane proteins in the band-winged grasshopper, Oedaleus asiaticus.</title>
        <authorList>
            <person name="Zhou Y."/>
            <person name="Pang B."/>
        </authorList>
    </citation>
    <scope>NUCLEOTIDE SEQUENCE</scope>
</reference>
<dbReference type="GO" id="GO:0007165">
    <property type="term" value="P:signal transduction"/>
    <property type="evidence" value="ECO:0007669"/>
    <property type="project" value="UniProtKB-KW"/>
</dbReference>
<keyword evidence="10" id="KW-0732">Signal</keyword>
<keyword evidence="8 11" id="KW-0675">Receptor</keyword>
<dbReference type="Pfam" id="PF02949">
    <property type="entry name" value="7tm_6"/>
    <property type="match status" value="1"/>
</dbReference>
<comment type="subcellular location">
    <subcellularLocation>
        <location evidence="1">Cell membrane</location>
        <topology evidence="1">Multi-pass membrane protein</topology>
    </subcellularLocation>
</comment>
<organism evidence="11">
    <name type="scientific">Oedaleus asiaticus</name>
    <dbReference type="NCBI Taxonomy" id="244712"/>
    <lineage>
        <taxon>Eukaryota</taxon>
        <taxon>Metazoa</taxon>
        <taxon>Ecdysozoa</taxon>
        <taxon>Arthropoda</taxon>
        <taxon>Hexapoda</taxon>
        <taxon>Insecta</taxon>
        <taxon>Pterygota</taxon>
        <taxon>Neoptera</taxon>
        <taxon>Polyneoptera</taxon>
        <taxon>Orthoptera</taxon>
        <taxon>Caelifera</taxon>
        <taxon>Acrididea</taxon>
        <taxon>Acridomorpha</taxon>
        <taxon>Acridoidea</taxon>
        <taxon>Acrididae</taxon>
        <taxon>Oedipodinae</taxon>
        <taxon>Oedaleus</taxon>
    </lineage>
</organism>
<keyword evidence="6" id="KW-1133">Transmembrane helix</keyword>
<dbReference type="GO" id="GO:0005549">
    <property type="term" value="F:odorant binding"/>
    <property type="evidence" value="ECO:0007669"/>
    <property type="project" value="InterPro"/>
</dbReference>
<evidence type="ECO:0000256" key="5">
    <source>
        <dbReference type="ARBA" id="ARBA00022725"/>
    </source>
</evidence>
<evidence type="ECO:0000256" key="10">
    <source>
        <dbReference type="SAM" id="SignalP"/>
    </source>
</evidence>
<evidence type="ECO:0000256" key="6">
    <source>
        <dbReference type="ARBA" id="ARBA00022989"/>
    </source>
</evidence>